<protein>
    <submittedName>
        <fullName evidence="1">Uncharacterized protein</fullName>
    </submittedName>
</protein>
<proteinExistence type="predicted"/>
<evidence type="ECO:0000313" key="1">
    <source>
        <dbReference type="EnsemblPlants" id="OMERI01G23830.1"/>
    </source>
</evidence>
<dbReference type="Proteomes" id="UP000008021">
    <property type="component" value="Chromosome 1"/>
</dbReference>
<organism evidence="1">
    <name type="scientific">Oryza meridionalis</name>
    <dbReference type="NCBI Taxonomy" id="40149"/>
    <lineage>
        <taxon>Eukaryota</taxon>
        <taxon>Viridiplantae</taxon>
        <taxon>Streptophyta</taxon>
        <taxon>Embryophyta</taxon>
        <taxon>Tracheophyta</taxon>
        <taxon>Spermatophyta</taxon>
        <taxon>Magnoliopsida</taxon>
        <taxon>Liliopsida</taxon>
        <taxon>Poales</taxon>
        <taxon>Poaceae</taxon>
        <taxon>BOP clade</taxon>
        <taxon>Oryzoideae</taxon>
        <taxon>Oryzeae</taxon>
        <taxon>Oryzinae</taxon>
        <taxon>Oryza</taxon>
    </lineage>
</organism>
<evidence type="ECO:0000313" key="2">
    <source>
        <dbReference type="Proteomes" id="UP000008021"/>
    </source>
</evidence>
<sequence>MKRAVAGGYEITCPEQRGLGGLRGDSAPNNADKRAAHAVASRDGIQNEVEMAAGRGELVEHDG</sequence>
<dbReference type="Gramene" id="OMERI01G23830.1">
    <property type="protein sequence ID" value="OMERI01G23830.1"/>
    <property type="gene ID" value="OMERI01G23830"/>
</dbReference>
<reference evidence="1" key="1">
    <citation type="submission" date="2015-04" db="UniProtKB">
        <authorList>
            <consortium name="EnsemblPlants"/>
        </authorList>
    </citation>
    <scope>IDENTIFICATION</scope>
</reference>
<keyword evidence="2" id="KW-1185">Reference proteome</keyword>
<dbReference type="AlphaFoldDB" id="A0A0E0C5W5"/>
<accession>A0A0E0C5W5</accession>
<dbReference type="HOGENOM" id="CLU_2889601_0_0_1"/>
<dbReference type="EnsemblPlants" id="OMERI01G23830.1">
    <property type="protein sequence ID" value="OMERI01G23830.1"/>
    <property type="gene ID" value="OMERI01G23830"/>
</dbReference>
<reference evidence="1" key="2">
    <citation type="submission" date="2018-05" db="EMBL/GenBank/DDBJ databases">
        <title>OmerRS3 (Oryza meridionalis Reference Sequence Version 3).</title>
        <authorList>
            <person name="Zhang J."/>
            <person name="Kudrna D."/>
            <person name="Lee S."/>
            <person name="Talag J."/>
            <person name="Welchert J."/>
            <person name="Wing R.A."/>
        </authorList>
    </citation>
    <scope>NUCLEOTIDE SEQUENCE [LARGE SCALE GENOMIC DNA]</scope>
    <source>
        <strain evidence="1">cv. OR44</strain>
    </source>
</reference>
<name>A0A0E0C5W5_9ORYZ</name>